<dbReference type="SUPFAM" id="SSF63411">
    <property type="entry name" value="LuxS/MPP-like metallohydrolase"/>
    <property type="match status" value="1"/>
</dbReference>
<proteinExistence type="predicted"/>
<reference evidence="1" key="1">
    <citation type="journal article" date="2014" name="Front. Microbiol.">
        <title>High frequency of phylogenetically diverse reductive dehalogenase-homologous genes in deep subseafloor sedimentary metagenomes.</title>
        <authorList>
            <person name="Kawai M."/>
            <person name="Futagami T."/>
            <person name="Toyoda A."/>
            <person name="Takaki Y."/>
            <person name="Nishi S."/>
            <person name="Hori S."/>
            <person name="Arai W."/>
            <person name="Tsubouchi T."/>
            <person name="Morono Y."/>
            <person name="Uchiyama I."/>
            <person name="Ito T."/>
            <person name="Fujiyama A."/>
            <person name="Inagaki F."/>
            <person name="Takami H."/>
        </authorList>
    </citation>
    <scope>NUCLEOTIDE SEQUENCE</scope>
    <source>
        <strain evidence="1">Expedition CK06-06</strain>
    </source>
</reference>
<dbReference type="EMBL" id="BARW01010003">
    <property type="protein sequence ID" value="GAI86463.1"/>
    <property type="molecule type" value="Genomic_DNA"/>
</dbReference>
<evidence type="ECO:0000313" key="1">
    <source>
        <dbReference type="EMBL" id="GAI86463.1"/>
    </source>
</evidence>
<dbReference type="GO" id="GO:0046872">
    <property type="term" value="F:metal ion binding"/>
    <property type="evidence" value="ECO:0007669"/>
    <property type="project" value="InterPro"/>
</dbReference>
<accession>X1S0S5</accession>
<protein>
    <recommendedName>
        <fullName evidence="2">Peptidase M16 C-terminal domain-containing protein</fullName>
    </recommendedName>
</protein>
<dbReference type="Gene3D" id="3.30.830.10">
    <property type="entry name" value="Metalloenzyme, LuxS/M16 peptidase-like"/>
    <property type="match status" value="1"/>
</dbReference>
<gene>
    <name evidence="1" type="ORF">S12H4_19887</name>
</gene>
<dbReference type="AlphaFoldDB" id="X1S0S5"/>
<dbReference type="InterPro" id="IPR011249">
    <property type="entry name" value="Metalloenz_LuxS/M16"/>
</dbReference>
<organism evidence="1">
    <name type="scientific">marine sediment metagenome</name>
    <dbReference type="NCBI Taxonomy" id="412755"/>
    <lineage>
        <taxon>unclassified sequences</taxon>
        <taxon>metagenomes</taxon>
        <taxon>ecological metagenomes</taxon>
    </lineage>
</organism>
<comment type="caution">
    <text evidence="1">The sequence shown here is derived from an EMBL/GenBank/DDBJ whole genome shotgun (WGS) entry which is preliminary data.</text>
</comment>
<evidence type="ECO:0008006" key="2">
    <source>
        <dbReference type="Google" id="ProtNLM"/>
    </source>
</evidence>
<sequence>MDRVKKGVEKVTKEDVMRVAKKYLRSDKVQILVVGKKEDFDKPLTALGEVNVIDIKIPPLKPKKKTRN</sequence>
<name>X1S0S5_9ZZZZ</name>